<dbReference type="InterPro" id="IPR033714">
    <property type="entry name" value="tRNA_bind_bactPheRS"/>
</dbReference>
<dbReference type="GO" id="GO:0006432">
    <property type="term" value="P:phenylalanyl-tRNA aminoacylation"/>
    <property type="evidence" value="ECO:0007669"/>
    <property type="project" value="UniProtKB-UniRule"/>
</dbReference>
<dbReference type="RefSeq" id="WP_155139762.1">
    <property type="nucleotide sequence ID" value="NZ_BMGZ01000002.1"/>
</dbReference>
<dbReference type="SMART" id="SM00873">
    <property type="entry name" value="B3_4"/>
    <property type="match status" value="1"/>
</dbReference>
<sequence length="805" mass="85846">MKFTLSWLKKHLDTDATLDEIVEAMVRVGLEVEEVDDPAERLAAFTIGHVIDAQPHPDADKLRVCRVATKDGEQQIVCGAPNARTGIKVAYAPVGAYVPGIDVTLGKAKIRGVESNGMMCSARELEMGDDHDGIIEAPESAEVGQPVAEVMGANDPVIDFEVTPNRPDTNGVAGVARDLAAAGVGTLVTKTYDEPVSDGYDSPVKIELEFAPGTESACPVFAGVYVRGVKNGQSPKWLRDQLRAIGLRPINALADITNYVSYDRARPLHVYDAAKIGPVIRARLGKTGEDLEALDGKTYKIDETMTVIADETRVLGLGGIMGGEYSGVEEDTTDIFIESAYFDAVRTAKTGRKTGIVSDARYRNERGIDPASCVAGLAQAVEMVREFCGGEVSKVVVAGAVPDVSKTVTFPPAEVKRLTGIDLDEPEMERILTALGFGVEQGDTWSVSVPSFRPDIEGKADLVEEVARIVGLDEVPSTPLPRLSVVEAPKYSRSQDRVRLAKRALASRGYLESVTWSFCDAPEAALFGGGQYREKGGNPDLVLSNPISSDLGHMRPSILPNLIAALRRNADRGRDDLALFEVGPVYAGDGPKDQATTATGVRLSNPTRHWQGAQSADVFTAKADAMAALEAAGAPVANLMVMANAPDWYHPGRSGVLSLGPKNVLAEFGEIHPRVLKELDIEGPVYGFEVKLDNIPLPKGKGGKTKAALDASSLQAVSRDFAFIVPADMPAEDLMKAVRGAEKKLISAASLFDIYEGPGVGEGKKSLAVEVTLQPKDRTLTDEEIDAVAARIIAQAEKAGATLRG</sequence>
<dbReference type="GO" id="GO:0005524">
    <property type="term" value="F:ATP binding"/>
    <property type="evidence" value="ECO:0007669"/>
    <property type="project" value="UniProtKB-UniRule"/>
</dbReference>
<evidence type="ECO:0000256" key="8">
    <source>
        <dbReference type="ARBA" id="ARBA00022741"/>
    </source>
</evidence>
<dbReference type="InterPro" id="IPR005147">
    <property type="entry name" value="tRNA_synthase_B5-dom"/>
</dbReference>
<keyword evidence="9 15" id="KW-0067">ATP-binding</keyword>
<keyword evidence="4 15" id="KW-0963">Cytoplasm</keyword>
<dbReference type="InterPro" id="IPR036690">
    <property type="entry name" value="Fdx_antiC-bd_sf"/>
</dbReference>
<dbReference type="NCBIfam" id="NF045760">
    <property type="entry name" value="YtpR"/>
    <property type="match status" value="1"/>
</dbReference>
<keyword evidence="12 15" id="KW-0648">Protein biosynthesis</keyword>
<dbReference type="SUPFAM" id="SSF54991">
    <property type="entry name" value="Anticodon-binding domain of PheRS"/>
    <property type="match status" value="1"/>
</dbReference>
<evidence type="ECO:0000313" key="23">
    <source>
        <dbReference type="Proteomes" id="UP000818603"/>
    </source>
</evidence>
<feature type="binding site" evidence="15">
    <location>
        <position position="465"/>
    </location>
    <ligand>
        <name>Mg(2+)</name>
        <dbReference type="ChEBI" id="CHEBI:18420"/>
        <note>shared with alpha subunit</note>
    </ligand>
</feature>
<dbReference type="SUPFAM" id="SSF55681">
    <property type="entry name" value="Class II aaRS and biotin synthetases"/>
    <property type="match status" value="1"/>
</dbReference>
<feature type="binding site" evidence="15">
    <location>
        <position position="461"/>
    </location>
    <ligand>
        <name>Mg(2+)</name>
        <dbReference type="ChEBI" id="CHEBI:18420"/>
        <note>shared with alpha subunit</note>
    </ligand>
</feature>
<dbReference type="HAMAP" id="MF_00283">
    <property type="entry name" value="Phe_tRNA_synth_beta1"/>
    <property type="match status" value="1"/>
</dbReference>
<evidence type="ECO:0000313" key="21">
    <source>
        <dbReference type="EMBL" id="NHK28068.1"/>
    </source>
</evidence>
<dbReference type="Pfam" id="PF01588">
    <property type="entry name" value="tRNA_bind"/>
    <property type="match status" value="1"/>
</dbReference>
<evidence type="ECO:0000256" key="9">
    <source>
        <dbReference type="ARBA" id="ARBA00022840"/>
    </source>
</evidence>
<dbReference type="EMBL" id="VCJR02000002">
    <property type="protein sequence ID" value="NHK28068.1"/>
    <property type="molecule type" value="Genomic_DNA"/>
</dbReference>
<dbReference type="FunFam" id="2.40.50.140:FF:000045">
    <property type="entry name" value="Phenylalanine--tRNA ligase beta subunit"/>
    <property type="match status" value="1"/>
</dbReference>
<evidence type="ECO:0000259" key="19">
    <source>
        <dbReference type="PROSITE" id="PS51483"/>
    </source>
</evidence>
<dbReference type="FunFam" id="3.30.70.380:FF:000001">
    <property type="entry name" value="Phenylalanine--tRNA ligase beta subunit"/>
    <property type="match status" value="1"/>
</dbReference>
<accession>A0A8J3EQZ9</accession>
<gene>
    <name evidence="15 20" type="primary">pheT</name>
    <name evidence="21" type="ORF">FF098_009145</name>
    <name evidence="20" type="ORF">GCM10011355_18400</name>
</gene>
<dbReference type="Pfam" id="PF03484">
    <property type="entry name" value="B5"/>
    <property type="match status" value="1"/>
</dbReference>
<evidence type="ECO:0000256" key="13">
    <source>
        <dbReference type="ARBA" id="ARBA00023146"/>
    </source>
</evidence>
<reference evidence="21 23" key="2">
    <citation type="submission" date="2020-02" db="EMBL/GenBank/DDBJ databases">
        <title>Genome sequence of Parvularcula flava strain NH6-79.</title>
        <authorList>
            <person name="Abdul Karim M.H."/>
            <person name="Lam M.Q."/>
            <person name="Chen S.J."/>
            <person name="Yahya A."/>
            <person name="Shahir S."/>
            <person name="Shamsir M.S."/>
            <person name="Chong C.S."/>
        </authorList>
    </citation>
    <scope>NUCLEOTIDE SEQUENCE [LARGE SCALE GENOMIC DNA]</scope>
    <source>
        <strain evidence="21 23">NH6-79</strain>
    </source>
</reference>
<comment type="subcellular location">
    <subcellularLocation>
        <location evidence="1 15">Cytoplasm</location>
    </subcellularLocation>
</comment>
<feature type="domain" description="B5" evidence="19">
    <location>
        <begin position="403"/>
        <end position="477"/>
    </location>
</feature>
<dbReference type="InterPro" id="IPR005121">
    <property type="entry name" value="Fdx_antiC-bd"/>
</dbReference>
<evidence type="ECO:0000256" key="2">
    <source>
        <dbReference type="ARBA" id="ARBA00008653"/>
    </source>
</evidence>
<comment type="subunit">
    <text evidence="3 15">Tetramer of two alpha and two beta subunits.</text>
</comment>
<dbReference type="PANTHER" id="PTHR10947:SF0">
    <property type="entry name" value="PHENYLALANINE--TRNA LIGASE BETA SUBUNIT"/>
    <property type="match status" value="1"/>
</dbReference>
<dbReference type="InterPro" id="IPR005146">
    <property type="entry name" value="B3/B4_tRNA-bd"/>
</dbReference>
<dbReference type="InterPro" id="IPR041616">
    <property type="entry name" value="PheRS_beta_core"/>
</dbReference>
<dbReference type="EC" id="6.1.1.20" evidence="15"/>
<evidence type="ECO:0000256" key="11">
    <source>
        <dbReference type="ARBA" id="ARBA00022884"/>
    </source>
</evidence>
<dbReference type="SUPFAM" id="SSF46955">
    <property type="entry name" value="Putative DNA-binding domain"/>
    <property type="match status" value="1"/>
</dbReference>
<feature type="domain" description="TRNA-binding" evidence="17">
    <location>
        <begin position="39"/>
        <end position="148"/>
    </location>
</feature>
<dbReference type="CDD" id="cd02796">
    <property type="entry name" value="tRNA_bind_bactPheRS"/>
    <property type="match status" value="1"/>
</dbReference>
<comment type="cofactor">
    <cofactor evidence="15">
        <name>Mg(2+)</name>
        <dbReference type="ChEBI" id="CHEBI:18420"/>
    </cofactor>
    <text evidence="15">Binds 2 magnesium ions per tetramer.</text>
</comment>
<evidence type="ECO:0000313" key="22">
    <source>
        <dbReference type="Proteomes" id="UP000621856"/>
    </source>
</evidence>
<dbReference type="Pfam" id="PF03147">
    <property type="entry name" value="FDX-ACB"/>
    <property type="match status" value="1"/>
</dbReference>
<keyword evidence="6 15" id="KW-0436">Ligase</keyword>
<dbReference type="PANTHER" id="PTHR10947">
    <property type="entry name" value="PHENYLALANYL-TRNA SYNTHETASE BETA CHAIN AND LEUCINE-RICH REPEAT-CONTAINING PROTEIN 47"/>
    <property type="match status" value="1"/>
</dbReference>
<dbReference type="Gene3D" id="2.40.50.140">
    <property type="entry name" value="Nucleic acid-binding proteins"/>
    <property type="match status" value="1"/>
</dbReference>
<evidence type="ECO:0000256" key="1">
    <source>
        <dbReference type="ARBA" id="ARBA00004496"/>
    </source>
</evidence>
<dbReference type="Gene3D" id="3.30.56.10">
    <property type="match status" value="2"/>
</dbReference>
<protein>
    <recommendedName>
        <fullName evidence="15">Phenylalanine--tRNA ligase beta subunit</fullName>
        <ecNumber evidence="15">6.1.1.20</ecNumber>
    </recommendedName>
    <alternativeName>
        <fullName evidence="15">Phenylalanyl-tRNA synthetase beta subunit</fullName>
        <shortName evidence="15">PheRS</shortName>
    </alternativeName>
</protein>
<dbReference type="InterPro" id="IPR020825">
    <property type="entry name" value="Phe-tRNA_synthase-like_B3/B4"/>
</dbReference>
<evidence type="ECO:0000313" key="20">
    <source>
        <dbReference type="EMBL" id="GGH97356.1"/>
    </source>
</evidence>
<dbReference type="InterPro" id="IPR002547">
    <property type="entry name" value="tRNA-bd_dom"/>
</dbReference>
<proteinExistence type="inferred from homology"/>
<evidence type="ECO:0000256" key="3">
    <source>
        <dbReference type="ARBA" id="ARBA00011209"/>
    </source>
</evidence>
<evidence type="ECO:0000259" key="17">
    <source>
        <dbReference type="PROSITE" id="PS50886"/>
    </source>
</evidence>
<comment type="similarity">
    <text evidence="2 15">Belongs to the phenylalanyl-tRNA synthetase beta subunit family. Type 1 subfamily.</text>
</comment>
<dbReference type="PROSITE" id="PS51447">
    <property type="entry name" value="FDX_ACB"/>
    <property type="match status" value="1"/>
</dbReference>
<keyword evidence="8 15" id="KW-0547">Nucleotide-binding</keyword>
<dbReference type="CDD" id="cd00769">
    <property type="entry name" value="PheRS_beta_core"/>
    <property type="match status" value="1"/>
</dbReference>
<evidence type="ECO:0000256" key="7">
    <source>
        <dbReference type="ARBA" id="ARBA00022723"/>
    </source>
</evidence>
<dbReference type="Pfam" id="PF17759">
    <property type="entry name" value="tRNA_synthFbeta"/>
    <property type="match status" value="1"/>
</dbReference>
<evidence type="ECO:0000256" key="15">
    <source>
        <dbReference type="HAMAP-Rule" id="MF_00283"/>
    </source>
</evidence>
<dbReference type="InterPro" id="IPR012340">
    <property type="entry name" value="NA-bd_OB-fold"/>
</dbReference>
<feature type="binding site" evidence="15">
    <location>
        <position position="455"/>
    </location>
    <ligand>
        <name>Mg(2+)</name>
        <dbReference type="ChEBI" id="CHEBI:18420"/>
        <note>shared with alpha subunit</note>
    </ligand>
</feature>
<keyword evidence="13 15" id="KW-0030">Aminoacyl-tRNA synthetase</keyword>
<dbReference type="NCBIfam" id="TIGR00472">
    <property type="entry name" value="pheT_bact"/>
    <property type="match status" value="1"/>
</dbReference>
<feature type="domain" description="FDX-ACB" evidence="18">
    <location>
        <begin position="712"/>
        <end position="804"/>
    </location>
</feature>
<keyword evidence="11 16" id="KW-0694">RNA-binding</keyword>
<dbReference type="FunFam" id="3.30.56.10:FF:000002">
    <property type="entry name" value="Phenylalanine--tRNA ligase beta subunit"/>
    <property type="match status" value="1"/>
</dbReference>
<evidence type="ECO:0000256" key="5">
    <source>
        <dbReference type="ARBA" id="ARBA00022555"/>
    </source>
</evidence>
<dbReference type="SMART" id="SM00874">
    <property type="entry name" value="B5"/>
    <property type="match status" value="1"/>
</dbReference>
<evidence type="ECO:0000256" key="14">
    <source>
        <dbReference type="ARBA" id="ARBA00049255"/>
    </source>
</evidence>
<dbReference type="GO" id="GO:0009328">
    <property type="term" value="C:phenylalanine-tRNA ligase complex"/>
    <property type="evidence" value="ECO:0007669"/>
    <property type="project" value="TreeGrafter"/>
</dbReference>
<keyword evidence="10 15" id="KW-0460">Magnesium</keyword>
<evidence type="ECO:0000256" key="4">
    <source>
        <dbReference type="ARBA" id="ARBA00022490"/>
    </source>
</evidence>
<dbReference type="InterPro" id="IPR045060">
    <property type="entry name" value="Phe-tRNA-ligase_IIc_bsu"/>
</dbReference>
<evidence type="ECO:0000256" key="12">
    <source>
        <dbReference type="ARBA" id="ARBA00022917"/>
    </source>
</evidence>
<dbReference type="Proteomes" id="UP000621856">
    <property type="component" value="Unassembled WGS sequence"/>
</dbReference>
<reference evidence="20" key="1">
    <citation type="journal article" date="2014" name="Int. J. Syst. Evol. Microbiol.">
        <title>Complete genome sequence of Corynebacterium casei LMG S-19264T (=DSM 44701T), isolated from a smear-ripened cheese.</title>
        <authorList>
            <consortium name="US DOE Joint Genome Institute (JGI-PGF)"/>
            <person name="Walter F."/>
            <person name="Albersmeier A."/>
            <person name="Kalinowski J."/>
            <person name="Ruckert C."/>
        </authorList>
    </citation>
    <scope>NUCLEOTIDE SEQUENCE</scope>
    <source>
        <strain evidence="20">CGMCC 1.14984</strain>
    </source>
</reference>
<dbReference type="Gene3D" id="3.30.70.380">
    <property type="entry name" value="Ferrodoxin-fold anticodon-binding domain"/>
    <property type="match status" value="1"/>
</dbReference>
<dbReference type="SUPFAM" id="SSF50249">
    <property type="entry name" value="Nucleic acid-binding proteins"/>
    <property type="match status" value="1"/>
</dbReference>
<evidence type="ECO:0000256" key="10">
    <source>
        <dbReference type="ARBA" id="ARBA00022842"/>
    </source>
</evidence>
<feature type="binding site" evidence="15">
    <location>
        <position position="464"/>
    </location>
    <ligand>
        <name>Mg(2+)</name>
        <dbReference type="ChEBI" id="CHEBI:18420"/>
        <note>shared with alpha subunit</note>
    </ligand>
</feature>
<dbReference type="Gene3D" id="3.30.930.10">
    <property type="entry name" value="Bira Bifunctional Protein, Domain 2"/>
    <property type="match status" value="1"/>
</dbReference>
<dbReference type="GO" id="GO:0000287">
    <property type="term" value="F:magnesium ion binding"/>
    <property type="evidence" value="ECO:0007669"/>
    <property type="project" value="UniProtKB-UniRule"/>
</dbReference>
<evidence type="ECO:0000256" key="16">
    <source>
        <dbReference type="PROSITE-ProRule" id="PRU00209"/>
    </source>
</evidence>
<dbReference type="InterPro" id="IPR004532">
    <property type="entry name" value="Phe-tRNA-ligase_IIc_bsu_bact"/>
</dbReference>
<organism evidence="20 22">
    <name type="scientific">Aquisalinus luteolus</name>
    <dbReference type="NCBI Taxonomy" id="1566827"/>
    <lineage>
        <taxon>Bacteria</taxon>
        <taxon>Pseudomonadati</taxon>
        <taxon>Pseudomonadota</taxon>
        <taxon>Alphaproteobacteria</taxon>
        <taxon>Parvularculales</taxon>
        <taxon>Parvularculaceae</taxon>
        <taxon>Aquisalinus</taxon>
    </lineage>
</organism>
<dbReference type="GO" id="GO:0004826">
    <property type="term" value="F:phenylalanine-tRNA ligase activity"/>
    <property type="evidence" value="ECO:0007669"/>
    <property type="project" value="UniProtKB-UniRule"/>
</dbReference>
<dbReference type="Proteomes" id="UP000818603">
    <property type="component" value="Unassembled WGS sequence"/>
</dbReference>
<comment type="caution">
    <text evidence="20">The sequence shown here is derived from an EMBL/GenBank/DDBJ whole genome shotgun (WGS) entry which is preliminary data.</text>
</comment>
<dbReference type="InterPro" id="IPR045864">
    <property type="entry name" value="aa-tRNA-synth_II/BPL/LPL"/>
</dbReference>
<dbReference type="PROSITE" id="PS51483">
    <property type="entry name" value="B5"/>
    <property type="match status" value="1"/>
</dbReference>
<dbReference type="Pfam" id="PF03483">
    <property type="entry name" value="B3_4"/>
    <property type="match status" value="1"/>
</dbReference>
<dbReference type="InterPro" id="IPR009061">
    <property type="entry name" value="DNA-bd_dom_put_sf"/>
</dbReference>
<evidence type="ECO:0000259" key="18">
    <source>
        <dbReference type="PROSITE" id="PS51447"/>
    </source>
</evidence>
<keyword evidence="23" id="KW-1185">Reference proteome</keyword>
<dbReference type="EMBL" id="BMGZ01000002">
    <property type="protein sequence ID" value="GGH97356.1"/>
    <property type="molecule type" value="Genomic_DNA"/>
</dbReference>
<dbReference type="Gene3D" id="3.50.40.10">
    <property type="entry name" value="Phenylalanyl-trna Synthetase, Chain B, domain 3"/>
    <property type="match status" value="1"/>
</dbReference>
<dbReference type="SUPFAM" id="SSF56037">
    <property type="entry name" value="PheT/TilS domain"/>
    <property type="match status" value="1"/>
</dbReference>
<dbReference type="SMART" id="SM00896">
    <property type="entry name" value="FDX-ACB"/>
    <property type="match status" value="1"/>
</dbReference>
<evidence type="ECO:0000256" key="6">
    <source>
        <dbReference type="ARBA" id="ARBA00022598"/>
    </source>
</evidence>
<keyword evidence="7 15" id="KW-0479">Metal-binding</keyword>
<comment type="catalytic activity">
    <reaction evidence="14 15">
        <text>tRNA(Phe) + L-phenylalanine + ATP = L-phenylalanyl-tRNA(Phe) + AMP + diphosphate + H(+)</text>
        <dbReference type="Rhea" id="RHEA:19413"/>
        <dbReference type="Rhea" id="RHEA-COMP:9668"/>
        <dbReference type="Rhea" id="RHEA-COMP:9699"/>
        <dbReference type="ChEBI" id="CHEBI:15378"/>
        <dbReference type="ChEBI" id="CHEBI:30616"/>
        <dbReference type="ChEBI" id="CHEBI:33019"/>
        <dbReference type="ChEBI" id="CHEBI:58095"/>
        <dbReference type="ChEBI" id="CHEBI:78442"/>
        <dbReference type="ChEBI" id="CHEBI:78531"/>
        <dbReference type="ChEBI" id="CHEBI:456215"/>
        <dbReference type="EC" id="6.1.1.20"/>
    </reaction>
</comment>
<dbReference type="PROSITE" id="PS50886">
    <property type="entry name" value="TRBD"/>
    <property type="match status" value="1"/>
</dbReference>
<name>A0A8J3EQZ9_9PROT</name>
<keyword evidence="5 16" id="KW-0820">tRNA-binding</keyword>
<reference evidence="20" key="3">
    <citation type="submission" date="2020-09" db="EMBL/GenBank/DDBJ databases">
        <authorList>
            <person name="Sun Q."/>
            <person name="Zhou Y."/>
        </authorList>
    </citation>
    <scope>NUCLEOTIDE SEQUENCE</scope>
    <source>
        <strain evidence="20">CGMCC 1.14984</strain>
    </source>
</reference>
<dbReference type="AlphaFoldDB" id="A0A8J3EQZ9"/>
<dbReference type="GO" id="GO:0000049">
    <property type="term" value="F:tRNA binding"/>
    <property type="evidence" value="ECO:0007669"/>
    <property type="project" value="UniProtKB-UniRule"/>
</dbReference>